<accession>A0A1S3UB82</accession>
<keyword evidence="1" id="KW-0812">Transmembrane</keyword>
<organism evidence="2 3">
    <name type="scientific">Vigna radiata var. radiata</name>
    <name type="common">Mung bean</name>
    <name type="synonym">Phaseolus aureus</name>
    <dbReference type="NCBI Taxonomy" id="3916"/>
    <lineage>
        <taxon>Eukaryota</taxon>
        <taxon>Viridiplantae</taxon>
        <taxon>Streptophyta</taxon>
        <taxon>Embryophyta</taxon>
        <taxon>Tracheophyta</taxon>
        <taxon>Spermatophyta</taxon>
        <taxon>Magnoliopsida</taxon>
        <taxon>eudicotyledons</taxon>
        <taxon>Gunneridae</taxon>
        <taxon>Pentapetalae</taxon>
        <taxon>rosids</taxon>
        <taxon>fabids</taxon>
        <taxon>Fabales</taxon>
        <taxon>Fabaceae</taxon>
        <taxon>Papilionoideae</taxon>
        <taxon>50 kb inversion clade</taxon>
        <taxon>NPAAA clade</taxon>
        <taxon>indigoferoid/millettioid clade</taxon>
        <taxon>Phaseoleae</taxon>
        <taxon>Vigna</taxon>
    </lineage>
</organism>
<feature type="transmembrane region" description="Helical" evidence="1">
    <location>
        <begin position="43"/>
        <end position="67"/>
    </location>
</feature>
<keyword evidence="1" id="KW-0472">Membrane</keyword>
<dbReference type="GeneID" id="106763628"/>
<feature type="transmembrane region" description="Helical" evidence="1">
    <location>
        <begin position="6"/>
        <end position="31"/>
    </location>
</feature>
<evidence type="ECO:0000313" key="3">
    <source>
        <dbReference type="RefSeq" id="XP_014503281.1"/>
    </source>
</evidence>
<dbReference type="AlphaFoldDB" id="A0A1S3UB82"/>
<dbReference type="Proteomes" id="UP000087766">
    <property type="component" value="Chromosome 6"/>
</dbReference>
<dbReference type="PANTHER" id="PTHR11206">
    <property type="entry name" value="MULTIDRUG RESISTANCE PROTEIN"/>
    <property type="match status" value="1"/>
</dbReference>
<sequence>MGVSGVAIAMVWTNINLFLFLSSFVYFSSVYEDSWVPPNSDCLCGWSSLLALAVPTCISVCLDWWWYELMIILCALLLNPEATIASMGYTQFTTTPTTFQMHQSMHKRLHASGNESMRGRNECSCGEPNNAPTNLYTLITCSTNDCNRIQHRVEPNTTHSSNPIIAGTEYNTHRTEYNAMCNFL</sequence>
<gene>
    <name evidence="3" type="primary">LOC106763628</name>
</gene>
<proteinExistence type="predicted"/>
<dbReference type="RefSeq" id="XP_014503281.1">
    <property type="nucleotide sequence ID" value="XM_014647795.1"/>
</dbReference>
<dbReference type="OrthoDB" id="1745923at2759"/>
<evidence type="ECO:0000313" key="2">
    <source>
        <dbReference type="Proteomes" id="UP000087766"/>
    </source>
</evidence>
<keyword evidence="1" id="KW-1133">Transmembrane helix</keyword>
<protein>
    <submittedName>
        <fullName evidence="3">Protein DETOXIFICATION 48-like</fullName>
    </submittedName>
</protein>
<evidence type="ECO:0000256" key="1">
    <source>
        <dbReference type="SAM" id="Phobius"/>
    </source>
</evidence>
<reference evidence="3" key="2">
    <citation type="submission" date="2025-08" db="UniProtKB">
        <authorList>
            <consortium name="RefSeq"/>
        </authorList>
    </citation>
    <scope>IDENTIFICATION</scope>
    <source>
        <tissue evidence="3">Leaf</tissue>
    </source>
</reference>
<name>A0A1S3UB82_VIGRR</name>
<dbReference type="KEGG" id="vra:106763628"/>
<keyword evidence="2" id="KW-1185">Reference proteome</keyword>
<reference evidence="2" key="1">
    <citation type="journal article" date="2014" name="Nat. Commun.">
        <title>Genome sequence of mungbean and insights into evolution within Vigna species.</title>
        <authorList>
            <person name="Kang Y.J."/>
            <person name="Kim S.K."/>
            <person name="Kim M.Y."/>
            <person name="Lestari P."/>
            <person name="Kim K.H."/>
            <person name="Ha B.K."/>
            <person name="Jun T.H."/>
            <person name="Hwang W.J."/>
            <person name="Lee T."/>
            <person name="Lee J."/>
            <person name="Shim S."/>
            <person name="Yoon M.Y."/>
            <person name="Jang Y.E."/>
            <person name="Han K.S."/>
            <person name="Taeprayoon P."/>
            <person name="Yoon N."/>
            <person name="Somta P."/>
            <person name="Tanya P."/>
            <person name="Kim K.S."/>
            <person name="Gwag J.G."/>
            <person name="Moon J.K."/>
            <person name="Lee Y.H."/>
            <person name="Park B.S."/>
            <person name="Bombarely A."/>
            <person name="Doyle J.J."/>
            <person name="Jackson S.A."/>
            <person name="Schafleitner R."/>
            <person name="Srinives P."/>
            <person name="Varshney R.K."/>
            <person name="Lee S.H."/>
        </authorList>
    </citation>
    <scope>NUCLEOTIDE SEQUENCE [LARGE SCALE GENOMIC DNA]</scope>
    <source>
        <strain evidence="2">cv. VC1973A</strain>
    </source>
</reference>